<dbReference type="GeneID" id="19977631"/>
<evidence type="ECO:0000256" key="1">
    <source>
        <dbReference type="SAM" id="MobiDB-lite"/>
    </source>
</evidence>
<feature type="compositionally biased region" description="Polar residues" evidence="1">
    <location>
        <begin position="471"/>
        <end position="490"/>
    </location>
</feature>
<proteinExistence type="predicted"/>
<dbReference type="HOGENOM" id="CLU_556694_0_0_1"/>
<protein>
    <submittedName>
        <fullName evidence="3">Uncharacterized protein</fullName>
    </submittedName>
</protein>
<feature type="region of interest" description="Disordered" evidence="1">
    <location>
        <begin position="469"/>
        <end position="490"/>
    </location>
</feature>
<keyword evidence="2" id="KW-0812">Transmembrane</keyword>
<accession>W2S7G1</accession>
<dbReference type="EMBL" id="KB822714">
    <property type="protein sequence ID" value="ETN44622.1"/>
    <property type="molecule type" value="Genomic_DNA"/>
</dbReference>
<feature type="transmembrane region" description="Helical" evidence="2">
    <location>
        <begin position="93"/>
        <end position="113"/>
    </location>
</feature>
<feature type="transmembrane region" description="Helical" evidence="2">
    <location>
        <begin position="232"/>
        <end position="259"/>
    </location>
</feature>
<dbReference type="RefSeq" id="XP_008713185.1">
    <property type="nucleotide sequence ID" value="XM_008714963.1"/>
</dbReference>
<dbReference type="OrthoDB" id="3945378at2759"/>
<evidence type="ECO:0000313" key="3">
    <source>
        <dbReference type="EMBL" id="ETN44622.1"/>
    </source>
</evidence>
<feature type="transmembrane region" description="Helical" evidence="2">
    <location>
        <begin position="342"/>
        <end position="365"/>
    </location>
</feature>
<evidence type="ECO:0000313" key="4">
    <source>
        <dbReference type="Proteomes" id="UP000030752"/>
    </source>
</evidence>
<reference evidence="3 4" key="1">
    <citation type="submission" date="2013-03" db="EMBL/GenBank/DDBJ databases">
        <title>The Genome Sequence of Phialophora europaea CBS 101466.</title>
        <authorList>
            <consortium name="The Broad Institute Genomics Platform"/>
            <person name="Cuomo C."/>
            <person name="de Hoog S."/>
            <person name="Gorbushina A."/>
            <person name="Walker B."/>
            <person name="Young S.K."/>
            <person name="Zeng Q."/>
            <person name="Gargeya S."/>
            <person name="Fitzgerald M."/>
            <person name="Haas B."/>
            <person name="Abouelleil A."/>
            <person name="Allen A.W."/>
            <person name="Alvarado L."/>
            <person name="Arachchi H.M."/>
            <person name="Berlin A.M."/>
            <person name="Chapman S.B."/>
            <person name="Gainer-Dewar J."/>
            <person name="Goldberg J."/>
            <person name="Griggs A."/>
            <person name="Gujja S."/>
            <person name="Hansen M."/>
            <person name="Howarth C."/>
            <person name="Imamovic A."/>
            <person name="Ireland A."/>
            <person name="Larimer J."/>
            <person name="McCowan C."/>
            <person name="Murphy C."/>
            <person name="Pearson M."/>
            <person name="Poon T.W."/>
            <person name="Priest M."/>
            <person name="Roberts A."/>
            <person name="Saif S."/>
            <person name="Shea T."/>
            <person name="Sisk P."/>
            <person name="Sykes S."/>
            <person name="Wortman J."/>
            <person name="Nusbaum C."/>
            <person name="Birren B."/>
        </authorList>
    </citation>
    <scope>NUCLEOTIDE SEQUENCE [LARGE SCALE GENOMIC DNA]</scope>
    <source>
        <strain evidence="3 4">CBS 101466</strain>
    </source>
</reference>
<dbReference type="Proteomes" id="UP000030752">
    <property type="component" value="Unassembled WGS sequence"/>
</dbReference>
<gene>
    <name evidence="3" type="ORF">HMPREF1541_10292</name>
</gene>
<sequence length="490" mass="54500">MRSSTVEVAAFNQSLFSRQSAPCDLTDFEANVDFYGFGIRLGVYLQWFSSWISNTLDPEKCADNHEENSIFVLSILVALAVAFRTNDLKVSEVYILLLLCTGYFCICLSTWGIRLHLLRPGAVQVSPLFWHGNQLQNRRVRPSTFSRLPGGTFLNGMANQFLSPRHMPLSQGGSVKPSGLSWAGGLWRSIIASFVVALNLYLWFSYDPDANTGCEPYVYFFGRQKLTAGLQIFFIAVCITAGTFLFQLILAMTTVLYYLTLKLIIGPVLDTLRLSGLKESLLDLIAVRLQVANHEGVIPSDQVTLQQIKSALFALSSQKDSPASARPHVHSHHQAHQQGYRLSMSLVICWHIWLLSLMALFITFIEQTIQINNIQGAFIIRSTSQLIPFIIGLISMLNTVRQLLLQWYEEDHPNEENMHFVLTGRLSHMSILGMLIEGGIWVAARLRGDAVAADADDVAAGAGELREARQANPSISADAQTHESSNTCSK</sequence>
<keyword evidence="4" id="KW-1185">Reference proteome</keyword>
<dbReference type="AlphaFoldDB" id="W2S7G1"/>
<feature type="transmembrane region" description="Helical" evidence="2">
    <location>
        <begin position="425"/>
        <end position="444"/>
    </location>
</feature>
<dbReference type="eggNOG" id="ENOG502R6QX">
    <property type="taxonomic scope" value="Eukaryota"/>
</dbReference>
<keyword evidence="2" id="KW-1133">Transmembrane helix</keyword>
<dbReference type="VEuPathDB" id="FungiDB:HMPREF1541_10292"/>
<dbReference type="InParanoid" id="W2S7G1"/>
<feature type="transmembrane region" description="Helical" evidence="2">
    <location>
        <begin position="186"/>
        <end position="204"/>
    </location>
</feature>
<feature type="transmembrane region" description="Helical" evidence="2">
    <location>
        <begin position="386"/>
        <end position="405"/>
    </location>
</feature>
<evidence type="ECO:0000256" key="2">
    <source>
        <dbReference type="SAM" id="Phobius"/>
    </source>
</evidence>
<keyword evidence="2" id="KW-0472">Membrane</keyword>
<organism evidence="3 4">
    <name type="scientific">Cyphellophora europaea (strain CBS 101466)</name>
    <name type="common">Phialophora europaea</name>
    <dbReference type="NCBI Taxonomy" id="1220924"/>
    <lineage>
        <taxon>Eukaryota</taxon>
        <taxon>Fungi</taxon>
        <taxon>Dikarya</taxon>
        <taxon>Ascomycota</taxon>
        <taxon>Pezizomycotina</taxon>
        <taxon>Eurotiomycetes</taxon>
        <taxon>Chaetothyriomycetidae</taxon>
        <taxon>Chaetothyriales</taxon>
        <taxon>Cyphellophoraceae</taxon>
        <taxon>Cyphellophora</taxon>
    </lineage>
</organism>
<name>W2S7G1_CYPE1</name>